<reference evidence="2 3" key="1">
    <citation type="journal article" date="2020" name="Nature">
        <title>Six reference-quality genomes reveal evolution of bat adaptations.</title>
        <authorList>
            <person name="Jebb D."/>
            <person name="Huang Z."/>
            <person name="Pippel M."/>
            <person name="Hughes G.M."/>
            <person name="Lavrichenko K."/>
            <person name="Devanna P."/>
            <person name="Winkler S."/>
            <person name="Jermiin L.S."/>
            <person name="Skirmuntt E.C."/>
            <person name="Katzourakis A."/>
            <person name="Burkitt-Gray L."/>
            <person name="Ray D.A."/>
            <person name="Sullivan K.A.M."/>
            <person name="Roscito J.G."/>
            <person name="Kirilenko B.M."/>
            <person name="Davalos L.M."/>
            <person name="Corthals A.P."/>
            <person name="Power M.L."/>
            <person name="Jones G."/>
            <person name="Ransome R.D."/>
            <person name="Dechmann D.K.N."/>
            <person name="Locatelli A.G."/>
            <person name="Puechmaille S.J."/>
            <person name="Fedrigo O."/>
            <person name="Jarvis E.D."/>
            <person name="Hiller M."/>
            <person name="Vernes S.C."/>
            <person name="Myers E.W."/>
            <person name="Teeling E.C."/>
        </authorList>
    </citation>
    <scope>NUCLEOTIDE SEQUENCE [LARGE SCALE GENOMIC DNA]</scope>
    <source>
        <strain evidence="2">Bat1K_MPI-CBG_1</strain>
    </source>
</reference>
<feature type="transmembrane region" description="Helical" evidence="1">
    <location>
        <begin position="39"/>
        <end position="57"/>
    </location>
</feature>
<protein>
    <submittedName>
        <fullName evidence="2">Uncharacterized protein</fullName>
    </submittedName>
</protein>
<feature type="transmembrane region" description="Helical" evidence="1">
    <location>
        <begin position="69"/>
        <end position="88"/>
    </location>
</feature>
<gene>
    <name evidence="2" type="ORF">HJG60_007966</name>
</gene>
<comment type="caution">
    <text evidence="2">The sequence shown here is derived from an EMBL/GenBank/DDBJ whole genome shotgun (WGS) entry which is preliminary data.</text>
</comment>
<dbReference type="Proteomes" id="UP000664940">
    <property type="component" value="Unassembled WGS sequence"/>
</dbReference>
<accession>A0A834ERT2</accession>
<name>A0A834ERT2_9CHIR</name>
<keyword evidence="1" id="KW-0812">Transmembrane</keyword>
<organism evidence="2 3">
    <name type="scientific">Phyllostomus discolor</name>
    <name type="common">pale spear-nosed bat</name>
    <dbReference type="NCBI Taxonomy" id="89673"/>
    <lineage>
        <taxon>Eukaryota</taxon>
        <taxon>Metazoa</taxon>
        <taxon>Chordata</taxon>
        <taxon>Craniata</taxon>
        <taxon>Vertebrata</taxon>
        <taxon>Euteleostomi</taxon>
        <taxon>Mammalia</taxon>
        <taxon>Eutheria</taxon>
        <taxon>Laurasiatheria</taxon>
        <taxon>Chiroptera</taxon>
        <taxon>Yangochiroptera</taxon>
        <taxon>Phyllostomidae</taxon>
        <taxon>Phyllostominae</taxon>
        <taxon>Phyllostomus</taxon>
    </lineage>
</organism>
<dbReference type="AlphaFoldDB" id="A0A834ERT2"/>
<dbReference type="EMBL" id="JABVXQ010000001">
    <property type="protein sequence ID" value="KAF6131065.1"/>
    <property type="molecule type" value="Genomic_DNA"/>
</dbReference>
<evidence type="ECO:0000313" key="2">
    <source>
        <dbReference type="EMBL" id="KAF6131065.1"/>
    </source>
</evidence>
<feature type="transmembrane region" description="Helical" evidence="1">
    <location>
        <begin position="108"/>
        <end position="134"/>
    </location>
</feature>
<keyword evidence="1" id="KW-0472">Membrane</keyword>
<sequence length="138" mass="15475">MYLTGYAITVVPFFFLPFLLLCPAPPSLQHSPLLSSCPWAIHTSSLASPFPILFLISPYPYFVSTNYAYSLYIPCTFSSILPLPFPAFNPPCDAHFCVQFCTCSNCLFLFFLGSVDSSEFVIILLFIVLIVFFLDKSL</sequence>
<evidence type="ECO:0000313" key="3">
    <source>
        <dbReference type="Proteomes" id="UP000664940"/>
    </source>
</evidence>
<proteinExistence type="predicted"/>
<keyword evidence="1" id="KW-1133">Transmembrane helix</keyword>
<evidence type="ECO:0000256" key="1">
    <source>
        <dbReference type="SAM" id="Phobius"/>
    </source>
</evidence>